<keyword evidence="11" id="KW-1185">Reference proteome</keyword>
<dbReference type="RefSeq" id="WP_185301883.1">
    <property type="nucleotide sequence ID" value="NZ_CP045702.1"/>
</dbReference>
<dbReference type="PANTHER" id="PTHR11537">
    <property type="entry name" value="VOLTAGE-GATED POTASSIUM CHANNEL"/>
    <property type="match status" value="1"/>
</dbReference>
<dbReference type="PANTHER" id="PTHR11537:SF254">
    <property type="entry name" value="POTASSIUM VOLTAGE-GATED CHANNEL PROTEIN SHAB"/>
    <property type="match status" value="1"/>
</dbReference>
<evidence type="ECO:0000256" key="3">
    <source>
        <dbReference type="ARBA" id="ARBA00022692"/>
    </source>
</evidence>
<evidence type="ECO:0000256" key="2">
    <source>
        <dbReference type="ARBA" id="ARBA00022448"/>
    </source>
</evidence>
<feature type="domain" description="Potassium channel" evidence="9">
    <location>
        <begin position="145"/>
        <end position="210"/>
    </location>
</feature>
<dbReference type="SUPFAM" id="SSF81324">
    <property type="entry name" value="Voltage-gated potassium channels"/>
    <property type="match status" value="1"/>
</dbReference>
<protein>
    <submittedName>
        <fullName evidence="10">Two pore domain potassium channel family protein</fullName>
    </submittedName>
</protein>
<dbReference type="GO" id="GO:0001508">
    <property type="term" value="P:action potential"/>
    <property type="evidence" value="ECO:0007669"/>
    <property type="project" value="TreeGrafter"/>
</dbReference>
<name>A0A7G7BSW5_9ACTN</name>
<accession>A0A7G7BSW5</accession>
<feature type="transmembrane region" description="Helical" evidence="8">
    <location>
        <begin position="81"/>
        <end position="99"/>
    </location>
</feature>
<dbReference type="Pfam" id="PF07885">
    <property type="entry name" value="Ion_trans_2"/>
    <property type="match status" value="1"/>
</dbReference>
<dbReference type="Proteomes" id="UP000515307">
    <property type="component" value="Chromosome"/>
</dbReference>
<feature type="transmembrane region" description="Helical" evidence="8">
    <location>
        <begin position="119"/>
        <end position="143"/>
    </location>
</feature>
<dbReference type="EMBL" id="CP045702">
    <property type="protein sequence ID" value="QNE78430.1"/>
    <property type="molecule type" value="Genomic_DNA"/>
</dbReference>
<dbReference type="KEGG" id="sfiy:F0344_30925"/>
<feature type="transmembrane region" description="Helical" evidence="8">
    <location>
        <begin position="185"/>
        <end position="210"/>
    </location>
</feature>
<dbReference type="GO" id="GO:0005249">
    <property type="term" value="F:voltage-gated potassium channel activity"/>
    <property type="evidence" value="ECO:0007669"/>
    <property type="project" value="InterPro"/>
</dbReference>
<comment type="subcellular location">
    <subcellularLocation>
        <location evidence="1">Membrane</location>
        <topology evidence="1">Multi-pass membrane protein</topology>
    </subcellularLocation>
</comment>
<keyword evidence="3 8" id="KW-0812">Transmembrane</keyword>
<feature type="transmembrane region" description="Helical" evidence="8">
    <location>
        <begin position="48"/>
        <end position="69"/>
    </location>
</feature>
<keyword evidence="6 8" id="KW-0472">Membrane</keyword>
<proteinExistence type="predicted"/>
<evidence type="ECO:0000256" key="4">
    <source>
        <dbReference type="ARBA" id="ARBA00022989"/>
    </source>
</evidence>
<keyword evidence="5" id="KW-0406">Ion transport</keyword>
<dbReference type="GO" id="GO:0008076">
    <property type="term" value="C:voltage-gated potassium channel complex"/>
    <property type="evidence" value="ECO:0007669"/>
    <property type="project" value="InterPro"/>
</dbReference>
<evidence type="ECO:0000256" key="1">
    <source>
        <dbReference type="ARBA" id="ARBA00004141"/>
    </source>
</evidence>
<evidence type="ECO:0000313" key="11">
    <source>
        <dbReference type="Proteomes" id="UP000515307"/>
    </source>
</evidence>
<gene>
    <name evidence="10" type="ORF">F0344_30925</name>
</gene>
<reference evidence="11" key="1">
    <citation type="submission" date="2019-10" db="EMBL/GenBank/DDBJ databases">
        <title>Antimicrobial potential of Antarctic Bacteria.</title>
        <authorList>
            <person name="Benaud N."/>
            <person name="Edwards R.J."/>
            <person name="Ferrari B.C."/>
        </authorList>
    </citation>
    <scope>NUCLEOTIDE SEQUENCE [LARGE SCALE GENOMIC DNA]</scope>
    <source>
        <strain evidence="11">NBSH44</strain>
    </source>
</reference>
<keyword evidence="4 8" id="KW-1133">Transmembrane helix</keyword>
<dbReference type="InterPro" id="IPR028325">
    <property type="entry name" value="VG_K_chnl"/>
</dbReference>
<organism evidence="10 11">
    <name type="scientific">Streptomyces finlayi</name>
    <dbReference type="NCBI Taxonomy" id="67296"/>
    <lineage>
        <taxon>Bacteria</taxon>
        <taxon>Bacillati</taxon>
        <taxon>Actinomycetota</taxon>
        <taxon>Actinomycetes</taxon>
        <taxon>Kitasatosporales</taxon>
        <taxon>Streptomycetaceae</taxon>
        <taxon>Streptomyces</taxon>
    </lineage>
</organism>
<evidence type="ECO:0000259" key="9">
    <source>
        <dbReference type="Pfam" id="PF07885"/>
    </source>
</evidence>
<sequence length="225" mass="24618">MNDRATDSPPGRLASWEKRTEFPLFMAALLFLAGYAVRVLASPGTEPWRGVALALVCVTWLLFLVDYAARLRLSGLGLRFVHAHWLDTVVLVLPLLRPLRVVRIYNAVRYRRDQPRLDLYARVMAYAGLSSLLIGFAGALAVYQQEHGAAGATIRTFGDAAWWVCATLTTVGYGDVSPVTPGGRAVAVLLMVCGLALLGAVTGSFSSWLLQVFSREDDKRPPERG</sequence>
<evidence type="ECO:0000313" key="10">
    <source>
        <dbReference type="EMBL" id="QNE78430.1"/>
    </source>
</evidence>
<dbReference type="Gene3D" id="1.20.5.110">
    <property type="match status" value="1"/>
</dbReference>
<evidence type="ECO:0000256" key="8">
    <source>
        <dbReference type="SAM" id="Phobius"/>
    </source>
</evidence>
<dbReference type="AlphaFoldDB" id="A0A7G7BSW5"/>
<evidence type="ECO:0000256" key="5">
    <source>
        <dbReference type="ARBA" id="ARBA00023065"/>
    </source>
</evidence>
<evidence type="ECO:0000256" key="6">
    <source>
        <dbReference type="ARBA" id="ARBA00023136"/>
    </source>
</evidence>
<keyword evidence="2" id="KW-0813">Transport</keyword>
<keyword evidence="7 10" id="KW-0407">Ion channel</keyword>
<dbReference type="InterPro" id="IPR013099">
    <property type="entry name" value="K_chnl_dom"/>
</dbReference>
<evidence type="ECO:0000256" key="7">
    <source>
        <dbReference type="ARBA" id="ARBA00023303"/>
    </source>
</evidence>
<feature type="transmembrane region" description="Helical" evidence="8">
    <location>
        <begin position="22"/>
        <end position="41"/>
    </location>
</feature>
<dbReference type="Gene3D" id="1.10.287.70">
    <property type="match status" value="1"/>
</dbReference>